<feature type="region of interest" description="Disordered" evidence="1">
    <location>
        <begin position="1"/>
        <end position="26"/>
    </location>
</feature>
<gene>
    <name evidence="2" type="ORF">POPTR_004G155932</name>
</gene>
<sequence length="75" mass="8457">MNCQLGKSTRKPAAPEEQIQQPNNNSDQIQIYHGTVSSSQLDPFGMLFASKSPKLYFQRSETYQNCTKINPAVHL</sequence>
<evidence type="ECO:0000256" key="1">
    <source>
        <dbReference type="SAM" id="MobiDB-lite"/>
    </source>
</evidence>
<keyword evidence="3" id="KW-1185">Reference proteome</keyword>
<proteinExistence type="predicted"/>
<evidence type="ECO:0000313" key="2">
    <source>
        <dbReference type="EMBL" id="RQO89391.1"/>
    </source>
</evidence>
<dbReference type="Proteomes" id="UP000006729">
    <property type="component" value="Chromosome 4"/>
</dbReference>
<reference evidence="2 3" key="1">
    <citation type="journal article" date="2006" name="Science">
        <title>The genome of black cottonwood, Populus trichocarpa (Torr. &amp; Gray).</title>
        <authorList>
            <person name="Tuskan G.A."/>
            <person name="Difazio S."/>
            <person name="Jansson S."/>
            <person name="Bohlmann J."/>
            <person name="Grigoriev I."/>
            <person name="Hellsten U."/>
            <person name="Putnam N."/>
            <person name="Ralph S."/>
            <person name="Rombauts S."/>
            <person name="Salamov A."/>
            <person name="Schein J."/>
            <person name="Sterck L."/>
            <person name="Aerts A."/>
            <person name="Bhalerao R.R."/>
            <person name="Bhalerao R.P."/>
            <person name="Blaudez D."/>
            <person name="Boerjan W."/>
            <person name="Brun A."/>
            <person name="Brunner A."/>
            <person name="Busov V."/>
            <person name="Campbell M."/>
            <person name="Carlson J."/>
            <person name="Chalot M."/>
            <person name="Chapman J."/>
            <person name="Chen G.L."/>
            <person name="Cooper D."/>
            <person name="Coutinho P.M."/>
            <person name="Couturier J."/>
            <person name="Covert S."/>
            <person name="Cronk Q."/>
            <person name="Cunningham R."/>
            <person name="Davis J."/>
            <person name="Degroeve S."/>
            <person name="Dejardin A."/>
            <person name="Depamphilis C."/>
            <person name="Detter J."/>
            <person name="Dirks B."/>
            <person name="Dubchak I."/>
            <person name="Duplessis S."/>
            <person name="Ehlting J."/>
            <person name="Ellis B."/>
            <person name="Gendler K."/>
            <person name="Goodstein D."/>
            <person name="Gribskov M."/>
            <person name="Grimwood J."/>
            <person name="Groover A."/>
            <person name="Gunter L."/>
            <person name="Hamberger B."/>
            <person name="Heinze B."/>
            <person name="Helariutta Y."/>
            <person name="Henrissat B."/>
            <person name="Holligan D."/>
            <person name="Holt R."/>
            <person name="Huang W."/>
            <person name="Islam-Faridi N."/>
            <person name="Jones S."/>
            <person name="Jones-Rhoades M."/>
            <person name="Jorgensen R."/>
            <person name="Joshi C."/>
            <person name="Kangasjarvi J."/>
            <person name="Karlsson J."/>
            <person name="Kelleher C."/>
            <person name="Kirkpatrick R."/>
            <person name="Kirst M."/>
            <person name="Kohler A."/>
            <person name="Kalluri U."/>
            <person name="Larimer F."/>
            <person name="Leebens-Mack J."/>
            <person name="Leple J.C."/>
            <person name="Locascio P."/>
            <person name="Lou Y."/>
            <person name="Lucas S."/>
            <person name="Martin F."/>
            <person name="Montanini B."/>
            <person name="Napoli C."/>
            <person name="Nelson D.R."/>
            <person name="Nelson C."/>
            <person name="Nieminen K."/>
            <person name="Nilsson O."/>
            <person name="Pereda V."/>
            <person name="Peter G."/>
            <person name="Philippe R."/>
            <person name="Pilate G."/>
            <person name="Poliakov A."/>
            <person name="Razumovskaya J."/>
            <person name="Richardson P."/>
            <person name="Rinaldi C."/>
            <person name="Ritland K."/>
            <person name="Rouze P."/>
            <person name="Ryaboy D."/>
            <person name="Schmutz J."/>
            <person name="Schrader J."/>
            <person name="Segerman B."/>
            <person name="Shin H."/>
            <person name="Siddiqui A."/>
            <person name="Sterky F."/>
            <person name="Terry A."/>
            <person name="Tsai C.J."/>
            <person name="Uberbacher E."/>
            <person name="Unneberg P."/>
            <person name="Vahala J."/>
            <person name="Wall K."/>
            <person name="Wessler S."/>
            <person name="Yang G."/>
            <person name="Yin T."/>
            <person name="Douglas C."/>
            <person name="Marra M."/>
            <person name="Sandberg G."/>
            <person name="Van de Peer Y."/>
            <person name="Rokhsar D."/>
        </authorList>
    </citation>
    <scope>NUCLEOTIDE SEQUENCE [LARGE SCALE GENOMIC DNA]</scope>
    <source>
        <strain evidence="3">cv. Nisqually</strain>
    </source>
</reference>
<name>A0A3N7FS54_POPTR</name>
<protein>
    <submittedName>
        <fullName evidence="2">Uncharacterized protein</fullName>
    </submittedName>
</protein>
<evidence type="ECO:0000313" key="3">
    <source>
        <dbReference type="Proteomes" id="UP000006729"/>
    </source>
</evidence>
<dbReference type="EMBL" id="CM009293">
    <property type="protein sequence ID" value="RQO89391.1"/>
    <property type="molecule type" value="Genomic_DNA"/>
</dbReference>
<accession>A0A3N7FS54</accession>
<organism evidence="2 3">
    <name type="scientific">Populus trichocarpa</name>
    <name type="common">Western balsam poplar</name>
    <name type="synonym">Populus balsamifera subsp. trichocarpa</name>
    <dbReference type="NCBI Taxonomy" id="3694"/>
    <lineage>
        <taxon>Eukaryota</taxon>
        <taxon>Viridiplantae</taxon>
        <taxon>Streptophyta</taxon>
        <taxon>Embryophyta</taxon>
        <taxon>Tracheophyta</taxon>
        <taxon>Spermatophyta</taxon>
        <taxon>Magnoliopsida</taxon>
        <taxon>eudicotyledons</taxon>
        <taxon>Gunneridae</taxon>
        <taxon>Pentapetalae</taxon>
        <taxon>rosids</taxon>
        <taxon>fabids</taxon>
        <taxon>Malpighiales</taxon>
        <taxon>Salicaceae</taxon>
        <taxon>Saliceae</taxon>
        <taxon>Populus</taxon>
    </lineage>
</organism>
<dbReference type="AlphaFoldDB" id="A0A3N7FS54"/>
<dbReference type="InParanoid" id="A0A3N7FS54"/>